<dbReference type="SMART" id="SM00491">
    <property type="entry name" value="HELICc2"/>
    <property type="match status" value="1"/>
</dbReference>
<sequence>MVDFSKLPSSRADNRPNDPVKIFERRPSGDTDVKDLWRGQADALEEWNRYRDKSDVLLSLNTGAGKTVVGLLIAQSLMNEGCENVLYVCSTNDLVMQTAREAKELGVACTTKMGRDFSNDLFEEGRAFCITNYAAIFNGRSTLMRRNRPQAIVFDDAHVAEGMIRDAYTLSIPAAKYRDLYEEITLLFEDHFTDLHIAERFRKAKATGLFEFVMAAPRGIVERANRLRDLLLKHGADEGDLSYAYSHLADHLNSCAVIFGDSKIEITPPFLPSRCHPAFGTGVRRVYLSATLQSQVEFVRAFGRKPEHVIAPNNDAGNGERLILDGREVQGGFGPSFAKQLTTSRKAVIAVPTYNMASRWSAIAEPPIREKFSDELDAFREANSGGFVLVSRSDGIDLPANTCRIMIMDGLPVGTSLLERLIAAYMPTTSTQNRRVASRIAQLFGRINRGRNDYGAFLIEGRDLAKWLRNDRNVALLPPLLQRQIVVGRTVVENMDEHNANEALNAVDAVLSRNEGWVKYYQSEVLGAELDQTEAQRTEDAEDTLVSAALAEAKYAAAMWSGGIDVARNALEKTIADVLQYDEYLAGWHQAWLGLTFDLNQDSEAADKMYDIARSRLPNTIPLTRRRRAGDESVKGEQLKPLTRALLDLTHTLHAPKFEKDFGVHKLRLNRIDDGTPKQAEDGVAWLGKLLGFVDTRPDETEGTGPDVVWEDPELRLVLAFELKTDKDKPASYRKDDIGQGHDHERYLEDTYPDHERLGLLFVGPEGDLTSSSNPSPTMGLCLTSTMAGLRDRYFALVQDLRQQEPLGRWAMAREEASKDDWTLRKLANDLRDKSF</sequence>
<dbReference type="InterPro" id="IPR027417">
    <property type="entry name" value="P-loop_NTPase"/>
</dbReference>
<accession>A0A840I4K5</accession>
<proteinExistence type="predicted"/>
<dbReference type="InterPro" id="IPR014001">
    <property type="entry name" value="Helicase_ATP-bd"/>
</dbReference>
<feature type="region of interest" description="Disordered" evidence="1">
    <location>
        <begin position="1"/>
        <end position="27"/>
    </location>
</feature>
<keyword evidence="4" id="KW-1185">Reference proteome</keyword>
<dbReference type="GO" id="GO:0016818">
    <property type="term" value="F:hydrolase activity, acting on acid anhydrides, in phosphorus-containing anhydrides"/>
    <property type="evidence" value="ECO:0007669"/>
    <property type="project" value="InterPro"/>
</dbReference>
<dbReference type="Gene3D" id="3.40.50.300">
    <property type="entry name" value="P-loop containing nucleotide triphosphate hydrolases"/>
    <property type="match status" value="2"/>
</dbReference>
<evidence type="ECO:0000313" key="4">
    <source>
        <dbReference type="Proteomes" id="UP000563524"/>
    </source>
</evidence>
<evidence type="ECO:0000256" key="1">
    <source>
        <dbReference type="SAM" id="MobiDB-lite"/>
    </source>
</evidence>
<dbReference type="Proteomes" id="UP000563524">
    <property type="component" value="Unassembled WGS sequence"/>
</dbReference>
<comment type="caution">
    <text evidence="3">The sequence shown here is derived from an EMBL/GenBank/DDBJ whole genome shotgun (WGS) entry which is preliminary data.</text>
</comment>
<name>A0A840I4K5_9PROT</name>
<dbReference type="InterPro" id="IPR006935">
    <property type="entry name" value="Helicase/UvrB_N"/>
</dbReference>
<dbReference type="PROSITE" id="PS51192">
    <property type="entry name" value="HELICASE_ATP_BIND_1"/>
    <property type="match status" value="1"/>
</dbReference>
<protein>
    <recommendedName>
        <fullName evidence="2">Helicase ATP-binding domain-containing protein</fullName>
    </recommendedName>
</protein>
<dbReference type="SMART" id="SM00487">
    <property type="entry name" value="DEXDc"/>
    <property type="match status" value="1"/>
</dbReference>
<dbReference type="RefSeq" id="WP_183817693.1">
    <property type="nucleotide sequence ID" value="NZ_JACHOB010000003.1"/>
</dbReference>
<gene>
    <name evidence="3" type="ORF">GGQ59_001790</name>
</gene>
<dbReference type="Pfam" id="PF04851">
    <property type="entry name" value="ResIII"/>
    <property type="match status" value="1"/>
</dbReference>
<dbReference type="GO" id="GO:0004386">
    <property type="term" value="F:helicase activity"/>
    <property type="evidence" value="ECO:0007669"/>
    <property type="project" value="InterPro"/>
</dbReference>
<evidence type="ECO:0000259" key="2">
    <source>
        <dbReference type="PROSITE" id="PS51192"/>
    </source>
</evidence>
<dbReference type="EMBL" id="JACHOB010000003">
    <property type="protein sequence ID" value="MBB4659265.1"/>
    <property type="molecule type" value="Genomic_DNA"/>
</dbReference>
<feature type="domain" description="Helicase ATP-binding" evidence="2">
    <location>
        <begin position="47"/>
        <end position="310"/>
    </location>
</feature>
<organism evidence="3 4">
    <name type="scientific">Parvularcula dongshanensis</name>
    <dbReference type="NCBI Taxonomy" id="1173995"/>
    <lineage>
        <taxon>Bacteria</taxon>
        <taxon>Pseudomonadati</taxon>
        <taxon>Pseudomonadota</taxon>
        <taxon>Alphaproteobacteria</taxon>
        <taxon>Parvularculales</taxon>
        <taxon>Parvularculaceae</taxon>
        <taxon>Parvularcula</taxon>
    </lineage>
</organism>
<dbReference type="Pfam" id="PF13307">
    <property type="entry name" value="Helicase_C_2"/>
    <property type="match status" value="1"/>
</dbReference>
<evidence type="ECO:0000313" key="3">
    <source>
        <dbReference type="EMBL" id="MBB4659265.1"/>
    </source>
</evidence>
<dbReference type="SUPFAM" id="SSF52540">
    <property type="entry name" value="P-loop containing nucleoside triphosphate hydrolases"/>
    <property type="match status" value="1"/>
</dbReference>
<dbReference type="InterPro" id="IPR006555">
    <property type="entry name" value="ATP-dep_Helicase_C"/>
</dbReference>
<feature type="compositionally biased region" description="Basic and acidic residues" evidence="1">
    <location>
        <begin position="12"/>
        <end position="27"/>
    </location>
</feature>
<dbReference type="AlphaFoldDB" id="A0A840I4K5"/>
<reference evidence="3 4" key="1">
    <citation type="submission" date="2020-08" db="EMBL/GenBank/DDBJ databases">
        <title>Genomic Encyclopedia of Type Strains, Phase IV (KMG-IV): sequencing the most valuable type-strain genomes for metagenomic binning, comparative biology and taxonomic classification.</title>
        <authorList>
            <person name="Goeker M."/>
        </authorList>
    </citation>
    <scope>NUCLEOTIDE SEQUENCE [LARGE SCALE GENOMIC DNA]</scope>
    <source>
        <strain evidence="3 4">DSM 102850</strain>
    </source>
</reference>
<dbReference type="GO" id="GO:0006139">
    <property type="term" value="P:nucleobase-containing compound metabolic process"/>
    <property type="evidence" value="ECO:0007669"/>
    <property type="project" value="InterPro"/>
</dbReference>
<dbReference type="GO" id="GO:0005524">
    <property type="term" value="F:ATP binding"/>
    <property type="evidence" value="ECO:0007669"/>
    <property type="project" value="InterPro"/>
</dbReference>
<dbReference type="GO" id="GO:0003677">
    <property type="term" value="F:DNA binding"/>
    <property type="evidence" value="ECO:0007669"/>
    <property type="project" value="InterPro"/>
</dbReference>